<evidence type="ECO:0000256" key="8">
    <source>
        <dbReference type="ARBA" id="ARBA00093333"/>
    </source>
</evidence>
<reference evidence="10" key="1">
    <citation type="submission" date="2025-08" db="UniProtKB">
        <authorList>
            <consortium name="Ensembl"/>
        </authorList>
    </citation>
    <scope>IDENTIFICATION</scope>
</reference>
<reference evidence="10" key="2">
    <citation type="submission" date="2025-09" db="UniProtKB">
        <authorList>
            <consortium name="Ensembl"/>
        </authorList>
    </citation>
    <scope>IDENTIFICATION</scope>
</reference>
<comment type="subcellular location">
    <subcellularLocation>
        <location evidence="1 9">Endoplasmic reticulum membrane</location>
        <topology evidence="1 9">Multi-pass membrane protein</topology>
    </subcellularLocation>
</comment>
<dbReference type="PANTHER" id="PTHR22760:SF4">
    <property type="entry name" value="GPI MANNOSYLTRANSFERASE 3"/>
    <property type="match status" value="1"/>
</dbReference>
<evidence type="ECO:0000256" key="6">
    <source>
        <dbReference type="ARBA" id="ARBA00022989"/>
    </source>
</evidence>
<dbReference type="GeneTree" id="ENSGT00950000183090"/>
<organism evidence="10 11">
    <name type="scientific">Cyclopterus lumpus</name>
    <name type="common">Lumpsucker</name>
    <dbReference type="NCBI Taxonomy" id="8103"/>
    <lineage>
        <taxon>Eukaryota</taxon>
        <taxon>Metazoa</taxon>
        <taxon>Chordata</taxon>
        <taxon>Craniata</taxon>
        <taxon>Vertebrata</taxon>
        <taxon>Euteleostomi</taxon>
        <taxon>Actinopterygii</taxon>
        <taxon>Neopterygii</taxon>
        <taxon>Teleostei</taxon>
        <taxon>Neoteleostei</taxon>
        <taxon>Acanthomorphata</taxon>
        <taxon>Eupercaria</taxon>
        <taxon>Perciformes</taxon>
        <taxon>Cottioidei</taxon>
        <taxon>Cottales</taxon>
        <taxon>Cyclopteridae</taxon>
        <taxon>Cyclopterus</taxon>
    </lineage>
</organism>
<feature type="transmembrane region" description="Helical" evidence="9">
    <location>
        <begin position="372"/>
        <end position="389"/>
    </location>
</feature>
<dbReference type="AlphaFoldDB" id="A0A8C3B126"/>
<comment type="similarity">
    <text evidence="9">Belongs to the glycosyltransferase 22 family.</text>
</comment>
<evidence type="ECO:0000256" key="9">
    <source>
        <dbReference type="RuleBase" id="RU363075"/>
    </source>
</evidence>
<sequence length="542" mass="62957">MENIRTRLTFGNKVEDVKLRKRKSQLYSKEDESPLNDGGVVVFSVAFRVINCFLVQTSFVPDEYWQSLEVSHRMVFEYPLTFVTYGYVTWEWKEGLRGFTYPLFFAFIYKLLYFINYDSVHLLIWLPRIIQALFAAFADVKFFFLIRRLEGCDVAKWTFFCHMCSWFSWYCCTRTLTNSMETTITCLALSYFPLPGSQTHSSKIYLTLVALAVVVRPTALIVWFPLVMYHFWLETNKLKLITLNLVPIGALAVVISTVIDCIFYEKWTMVQFNFLKFNVFHSVADFYGSHPWHWYFTQGFAVVIGPHFPLFLHGCSIAYKRYTILLAVVVWTIGVYSLLPHKEFRFIYPVLPFCMIFCGISLANLKTWRRTAAFILLVSNLVAALYTGLVHQRGPLVVMGYLQTLCDVSSTSTPPQPDVLFLMPCHSTPYYSHVHCPMKMRFLECPPDLGEEGYVDEADRFYDDPLHWLRTSFPYKSFLPTHLVLFDVLEKDISVFLQGNKFVRTAEIFHTHFPEGRVGGREGCKNKGHISNNLKDTFGFAI</sequence>
<dbReference type="GO" id="GO:0000026">
    <property type="term" value="F:alpha-1,2-mannosyltransferase activity"/>
    <property type="evidence" value="ECO:0007669"/>
    <property type="project" value="TreeGrafter"/>
</dbReference>
<feature type="transmembrane region" description="Helical" evidence="9">
    <location>
        <begin position="292"/>
        <end position="310"/>
    </location>
</feature>
<accession>A0A8C3B126</accession>
<keyword evidence="6 9" id="KW-1133">Transmembrane helix</keyword>
<keyword evidence="5 9" id="KW-0256">Endoplasmic reticulum</keyword>
<keyword evidence="4 9" id="KW-0812">Transmembrane</keyword>
<dbReference type="PANTHER" id="PTHR22760">
    <property type="entry name" value="GLYCOSYLTRANSFERASE"/>
    <property type="match status" value="1"/>
</dbReference>
<evidence type="ECO:0000256" key="5">
    <source>
        <dbReference type="ARBA" id="ARBA00022824"/>
    </source>
</evidence>
<proteinExistence type="inferred from homology"/>
<evidence type="ECO:0000256" key="3">
    <source>
        <dbReference type="ARBA" id="ARBA00022679"/>
    </source>
</evidence>
<feature type="transmembrane region" description="Helical" evidence="9">
    <location>
        <begin position="240"/>
        <end position="259"/>
    </location>
</feature>
<dbReference type="InterPro" id="IPR005599">
    <property type="entry name" value="GPI_mannosylTrfase"/>
</dbReference>
<gene>
    <name evidence="10" type="primary">pigb</name>
</gene>
<feature type="transmembrane region" description="Helical" evidence="9">
    <location>
        <begin position="122"/>
        <end position="146"/>
    </location>
</feature>
<evidence type="ECO:0000313" key="10">
    <source>
        <dbReference type="Ensembl" id="ENSCLMP00005048915.1"/>
    </source>
</evidence>
<feature type="transmembrane region" description="Helical" evidence="9">
    <location>
        <begin position="322"/>
        <end position="340"/>
    </location>
</feature>
<dbReference type="GO" id="GO:0006506">
    <property type="term" value="P:GPI anchor biosynthetic process"/>
    <property type="evidence" value="ECO:0007669"/>
    <property type="project" value="TreeGrafter"/>
</dbReference>
<dbReference type="GO" id="GO:0005789">
    <property type="term" value="C:endoplasmic reticulum membrane"/>
    <property type="evidence" value="ECO:0007669"/>
    <property type="project" value="UniProtKB-SubCell"/>
</dbReference>
<feature type="transmembrane region" description="Helical" evidence="9">
    <location>
        <begin position="204"/>
        <end position="228"/>
    </location>
</feature>
<keyword evidence="2 9" id="KW-0328">Glycosyltransferase</keyword>
<keyword evidence="3" id="KW-0808">Transferase</keyword>
<dbReference type="Pfam" id="PF03901">
    <property type="entry name" value="Glyco_transf_22"/>
    <property type="match status" value="1"/>
</dbReference>
<evidence type="ECO:0000256" key="2">
    <source>
        <dbReference type="ARBA" id="ARBA00022676"/>
    </source>
</evidence>
<evidence type="ECO:0000256" key="7">
    <source>
        <dbReference type="ARBA" id="ARBA00023136"/>
    </source>
</evidence>
<evidence type="ECO:0000313" key="11">
    <source>
        <dbReference type="Proteomes" id="UP000694565"/>
    </source>
</evidence>
<dbReference type="Ensembl" id="ENSCLMT00005050565.1">
    <property type="protein sequence ID" value="ENSCLMP00005048915.1"/>
    <property type="gene ID" value="ENSCLMG00005022327.1"/>
</dbReference>
<keyword evidence="11" id="KW-1185">Reference proteome</keyword>
<comment type="function">
    <text evidence="8">Alpha-1,2-mannosyltransferase that catalyzes the transfer of the third mannose, via an alpha-1,2 bond, from a dolichol-phosphate-mannose (Dol-P-Man) to an alpha-D-Man-(1-&gt;6)-2-PEtn-alpha-D-Man-(1-&gt;4)-alpha-D-GlcN-(1-&gt;6)-(1-radyl,2-acyl-sn-glycero-3-phospho)-2-acyl-inositol intermediate to generate an alpha-D-Man-(1-&gt;2)-alpha-D-Man-(1-&gt;6)-2-PEtn-alpha-D-Man-(1-&gt;4)-alpha-D-GlcN-(1-&gt;6)-(1-radyl,2-acyl-sn-glycero-3-phospho)-2-acyl-inositol (also termed H6) and participates in the nineth step of the glycosylphosphatidylinositol-anchor biosynthesis. May also add the third mannose to an alpha-D-Man-(1-&gt;6)-alpha-D-Man-(1-&gt;4)-alpha-D-GlcN-(1-&gt;6)-(1-radyl,2-acyl-sn-glycero-3-phospho)-2-acyl-inositol (also termed H3) intermediate generating an alpha-D-Man-(1-&gt;2)-alpha-D-Man-(1-&gt;6)-alpha-D-Man-(1-&gt;4)-alpha-D-GlcN-(1-&gt;6)-(1-radyl,2-acyl-sn-glycero-3-phospho)-2-acyl-inositol (also termed H4).</text>
</comment>
<dbReference type="EC" id="2.4.1.-" evidence="9"/>
<evidence type="ECO:0000256" key="4">
    <source>
        <dbReference type="ARBA" id="ARBA00022692"/>
    </source>
</evidence>
<keyword evidence="7 9" id="KW-0472">Membrane</keyword>
<evidence type="ECO:0000256" key="1">
    <source>
        <dbReference type="ARBA" id="ARBA00004477"/>
    </source>
</evidence>
<feature type="transmembrane region" description="Helical" evidence="9">
    <location>
        <begin position="346"/>
        <end position="365"/>
    </location>
</feature>
<name>A0A8C3B126_CYCLU</name>
<protein>
    <recommendedName>
        <fullName evidence="9">Mannosyltransferase</fullName>
        <ecNumber evidence="9">2.4.1.-</ecNumber>
    </recommendedName>
</protein>
<feature type="transmembrane region" description="Helical" evidence="9">
    <location>
        <begin position="99"/>
        <end position="116"/>
    </location>
</feature>
<dbReference type="Proteomes" id="UP000694565">
    <property type="component" value="Unplaced"/>
</dbReference>